<organism evidence="1 2">
    <name type="scientific">Parascaris equorum</name>
    <name type="common">Equine roundworm</name>
    <dbReference type="NCBI Taxonomy" id="6256"/>
    <lineage>
        <taxon>Eukaryota</taxon>
        <taxon>Metazoa</taxon>
        <taxon>Ecdysozoa</taxon>
        <taxon>Nematoda</taxon>
        <taxon>Chromadorea</taxon>
        <taxon>Rhabditida</taxon>
        <taxon>Spirurina</taxon>
        <taxon>Ascaridomorpha</taxon>
        <taxon>Ascaridoidea</taxon>
        <taxon>Ascarididae</taxon>
        <taxon>Parascaris</taxon>
    </lineage>
</organism>
<dbReference type="AlphaFoldDB" id="A0A914RS83"/>
<proteinExistence type="predicted"/>
<sequence>VVTDRVELVTVAEEFALGDSVLSDWRATACFISPTNQNILVFKFRADEFAIGEKRRLVDASIGMCVLRAHNLISTRNSVLAKVELLRIRSIVSGKTIMTDAGGISDDLTHWPSIYLRPMRNRNVQLECDQHDSYCFSACGNAFSSCSNVIWISDPIADLPEWPLLPLFCSSDTAYLPRNFVENPYPLGYSIPGCIEFTFIPSTSGQPISTSGTFSMSDLNLNEMLHESRALVCTVAAHPPVISHDFSVRRWAFNLFFLMFILASM</sequence>
<dbReference type="Proteomes" id="UP000887564">
    <property type="component" value="Unplaced"/>
</dbReference>
<evidence type="ECO:0000313" key="2">
    <source>
        <dbReference type="WBParaSite" id="PEQ_0000769301-mRNA-1"/>
    </source>
</evidence>
<keyword evidence="1" id="KW-1185">Reference proteome</keyword>
<evidence type="ECO:0000313" key="1">
    <source>
        <dbReference type="Proteomes" id="UP000887564"/>
    </source>
</evidence>
<protein>
    <submittedName>
        <fullName evidence="2">Uncharacterized protein</fullName>
    </submittedName>
</protein>
<accession>A0A914RS83</accession>
<dbReference type="WBParaSite" id="PEQ_0000769301-mRNA-1">
    <property type="protein sequence ID" value="PEQ_0000769301-mRNA-1"/>
    <property type="gene ID" value="PEQ_0000769301"/>
</dbReference>
<reference evidence="2" key="1">
    <citation type="submission" date="2022-11" db="UniProtKB">
        <authorList>
            <consortium name="WormBaseParasite"/>
        </authorList>
    </citation>
    <scope>IDENTIFICATION</scope>
</reference>
<name>A0A914RS83_PAREQ</name>